<dbReference type="PANTHER" id="PTHR46060:SF1">
    <property type="entry name" value="MARINER MOS1 TRANSPOSASE-LIKE PROTEIN"/>
    <property type="match status" value="1"/>
</dbReference>
<evidence type="ECO:0000313" key="2">
    <source>
        <dbReference type="EMBL" id="CAI9576697.1"/>
    </source>
</evidence>
<comment type="caution">
    <text evidence="2">The sequence shown here is derived from an EMBL/GenBank/DDBJ whole genome shotgun (WGS) entry which is preliminary data.</text>
</comment>
<feature type="region of interest" description="Disordered" evidence="1">
    <location>
        <begin position="39"/>
        <end position="61"/>
    </location>
</feature>
<evidence type="ECO:0000313" key="3">
    <source>
        <dbReference type="Proteomes" id="UP001162483"/>
    </source>
</evidence>
<protein>
    <recommendedName>
        <fullName evidence="4">Mos1 transposase HTH domain-containing protein</fullName>
    </recommendedName>
</protein>
<organism evidence="2 3">
    <name type="scientific">Staurois parvus</name>
    <dbReference type="NCBI Taxonomy" id="386267"/>
    <lineage>
        <taxon>Eukaryota</taxon>
        <taxon>Metazoa</taxon>
        <taxon>Chordata</taxon>
        <taxon>Craniata</taxon>
        <taxon>Vertebrata</taxon>
        <taxon>Euteleostomi</taxon>
        <taxon>Amphibia</taxon>
        <taxon>Batrachia</taxon>
        <taxon>Anura</taxon>
        <taxon>Neobatrachia</taxon>
        <taxon>Ranoidea</taxon>
        <taxon>Ranidae</taxon>
        <taxon>Staurois</taxon>
    </lineage>
</organism>
<sequence>MKFCVKLGTSATFYITQQVYGDAAISRSRCSEWHMHFKSGRRLEDDERSGRPSTSSTPKNVETIQQLVHDDRWRTIHNIAAIVVVSYRTVQAILTCGLNMRHVPVKFIPRLLTQEQKEHHIKVCQEL</sequence>
<reference evidence="2" key="1">
    <citation type="submission" date="2023-05" db="EMBL/GenBank/DDBJ databases">
        <authorList>
            <person name="Stuckert A."/>
        </authorList>
    </citation>
    <scope>NUCLEOTIDE SEQUENCE</scope>
</reference>
<gene>
    <name evidence="2" type="ORF">SPARVUS_LOCUS8571567</name>
</gene>
<dbReference type="Proteomes" id="UP001162483">
    <property type="component" value="Unassembled WGS sequence"/>
</dbReference>
<feature type="compositionally biased region" description="Basic and acidic residues" evidence="1">
    <location>
        <begin position="39"/>
        <end position="50"/>
    </location>
</feature>
<dbReference type="EMBL" id="CATNWA010014855">
    <property type="protein sequence ID" value="CAI9576697.1"/>
    <property type="molecule type" value="Genomic_DNA"/>
</dbReference>
<keyword evidence="3" id="KW-1185">Reference proteome</keyword>
<evidence type="ECO:0000256" key="1">
    <source>
        <dbReference type="SAM" id="MobiDB-lite"/>
    </source>
</evidence>
<dbReference type="InterPro" id="IPR052709">
    <property type="entry name" value="Transposase-MT_Hybrid"/>
</dbReference>
<dbReference type="PANTHER" id="PTHR46060">
    <property type="entry name" value="MARINER MOS1 TRANSPOSASE-LIKE PROTEIN"/>
    <property type="match status" value="1"/>
</dbReference>
<accession>A0ABN9DZC6</accession>
<name>A0ABN9DZC6_9NEOB</name>
<dbReference type="Gene3D" id="1.10.10.1450">
    <property type="match status" value="1"/>
</dbReference>
<evidence type="ECO:0008006" key="4">
    <source>
        <dbReference type="Google" id="ProtNLM"/>
    </source>
</evidence>
<proteinExistence type="predicted"/>
<feature type="compositionally biased region" description="Polar residues" evidence="1">
    <location>
        <begin position="51"/>
        <end position="61"/>
    </location>
</feature>